<name>A0A1B0B1C5_9MUSC</name>
<feature type="transmembrane region" description="Helical" evidence="1">
    <location>
        <begin position="55"/>
        <end position="75"/>
    </location>
</feature>
<evidence type="ECO:0000313" key="2">
    <source>
        <dbReference type="EnsemblMetazoa" id="GPPI015564-PA"/>
    </source>
</evidence>
<keyword evidence="1" id="KW-1133">Transmembrane helix</keyword>
<proteinExistence type="predicted"/>
<keyword evidence="3" id="KW-1185">Reference proteome</keyword>
<dbReference type="EMBL" id="JXJN01007048">
    <property type="status" value="NOT_ANNOTATED_CDS"/>
    <property type="molecule type" value="Genomic_DNA"/>
</dbReference>
<protein>
    <submittedName>
        <fullName evidence="2">Uncharacterized protein</fullName>
    </submittedName>
</protein>
<feature type="transmembrane region" description="Helical" evidence="1">
    <location>
        <begin position="31"/>
        <end position="49"/>
    </location>
</feature>
<dbReference type="VEuPathDB" id="VectorBase:GPPI015564"/>
<reference evidence="3" key="1">
    <citation type="submission" date="2015-01" db="EMBL/GenBank/DDBJ databases">
        <authorList>
            <person name="Aksoy S."/>
            <person name="Warren W."/>
            <person name="Wilson R.K."/>
        </authorList>
    </citation>
    <scope>NUCLEOTIDE SEQUENCE [LARGE SCALE GENOMIC DNA]</scope>
    <source>
        <strain evidence="3">IAEA</strain>
    </source>
</reference>
<evidence type="ECO:0000256" key="1">
    <source>
        <dbReference type="SAM" id="Phobius"/>
    </source>
</evidence>
<dbReference type="AlphaFoldDB" id="A0A1B0B1C5"/>
<dbReference type="EnsemblMetazoa" id="GPPI015564-RA">
    <property type="protein sequence ID" value="GPPI015564-PA"/>
    <property type="gene ID" value="GPPI015564"/>
</dbReference>
<organism evidence="2 3">
    <name type="scientific">Glossina palpalis gambiensis</name>
    <dbReference type="NCBI Taxonomy" id="67801"/>
    <lineage>
        <taxon>Eukaryota</taxon>
        <taxon>Metazoa</taxon>
        <taxon>Ecdysozoa</taxon>
        <taxon>Arthropoda</taxon>
        <taxon>Hexapoda</taxon>
        <taxon>Insecta</taxon>
        <taxon>Pterygota</taxon>
        <taxon>Neoptera</taxon>
        <taxon>Endopterygota</taxon>
        <taxon>Diptera</taxon>
        <taxon>Brachycera</taxon>
        <taxon>Muscomorpha</taxon>
        <taxon>Hippoboscoidea</taxon>
        <taxon>Glossinidae</taxon>
        <taxon>Glossina</taxon>
    </lineage>
</organism>
<reference evidence="2" key="2">
    <citation type="submission" date="2020-05" db="UniProtKB">
        <authorList>
            <consortium name="EnsemblMetazoa"/>
        </authorList>
    </citation>
    <scope>IDENTIFICATION</scope>
    <source>
        <strain evidence="2">IAEA</strain>
    </source>
</reference>
<accession>A0A1B0B1C5</accession>
<keyword evidence="1" id="KW-0472">Membrane</keyword>
<dbReference type="Proteomes" id="UP000092460">
    <property type="component" value="Unassembled WGS sequence"/>
</dbReference>
<evidence type="ECO:0000313" key="3">
    <source>
        <dbReference type="Proteomes" id="UP000092460"/>
    </source>
</evidence>
<keyword evidence="1" id="KW-0812">Transmembrane</keyword>
<sequence length="76" mass="9007">MFKEGLYFNSNDYTNYATNVLCCWMIIRIHLRAYMGFVISVVLLSSLRWAMRDFFYFLTLELLFGLQVVGVFLFAL</sequence>